<evidence type="ECO:0000256" key="1">
    <source>
        <dbReference type="SAM" id="MobiDB-lite"/>
    </source>
</evidence>
<evidence type="ECO:0000313" key="3">
    <source>
        <dbReference type="Proteomes" id="UP001500751"/>
    </source>
</evidence>
<dbReference type="Proteomes" id="UP001500751">
    <property type="component" value="Unassembled WGS sequence"/>
</dbReference>
<dbReference type="EMBL" id="BAAAQN010000041">
    <property type="protein sequence ID" value="GAA2046432.1"/>
    <property type="molecule type" value="Genomic_DNA"/>
</dbReference>
<name>A0ABN2UZW7_9ACTN</name>
<keyword evidence="3" id="KW-1185">Reference proteome</keyword>
<organism evidence="2 3">
    <name type="scientific">Catenulispora yoronensis</name>
    <dbReference type="NCBI Taxonomy" id="450799"/>
    <lineage>
        <taxon>Bacteria</taxon>
        <taxon>Bacillati</taxon>
        <taxon>Actinomycetota</taxon>
        <taxon>Actinomycetes</taxon>
        <taxon>Catenulisporales</taxon>
        <taxon>Catenulisporaceae</taxon>
        <taxon>Catenulispora</taxon>
    </lineage>
</organism>
<reference evidence="2 3" key="1">
    <citation type="journal article" date="2019" name="Int. J. Syst. Evol. Microbiol.">
        <title>The Global Catalogue of Microorganisms (GCM) 10K type strain sequencing project: providing services to taxonomists for standard genome sequencing and annotation.</title>
        <authorList>
            <consortium name="The Broad Institute Genomics Platform"/>
            <consortium name="The Broad Institute Genome Sequencing Center for Infectious Disease"/>
            <person name="Wu L."/>
            <person name="Ma J."/>
        </authorList>
    </citation>
    <scope>NUCLEOTIDE SEQUENCE [LARGE SCALE GENOMIC DNA]</scope>
    <source>
        <strain evidence="2 3">JCM 16014</strain>
    </source>
</reference>
<dbReference type="RefSeq" id="WP_344668884.1">
    <property type="nucleotide sequence ID" value="NZ_BAAAQN010000041.1"/>
</dbReference>
<feature type="compositionally biased region" description="Basic and acidic residues" evidence="1">
    <location>
        <begin position="91"/>
        <end position="107"/>
    </location>
</feature>
<evidence type="ECO:0000313" key="2">
    <source>
        <dbReference type="EMBL" id="GAA2046432.1"/>
    </source>
</evidence>
<sequence length="121" mass="13648">MMPKILRGRPATESAVPAELVVAEIGSDTLILSDREMSRQHQTGEATFFSEAFEDIAHLAGAWWQYHHDSRRWARVTDAGLAAYLDQRRPDFVESDQNHARNRELRRAAKANPATGESDES</sequence>
<feature type="region of interest" description="Disordered" evidence="1">
    <location>
        <begin position="91"/>
        <end position="121"/>
    </location>
</feature>
<proteinExistence type="predicted"/>
<accession>A0ABN2UZW7</accession>
<comment type="caution">
    <text evidence="2">The sequence shown here is derived from an EMBL/GenBank/DDBJ whole genome shotgun (WGS) entry which is preliminary data.</text>
</comment>
<gene>
    <name evidence="2" type="ORF">GCM10009839_58450</name>
</gene>
<protein>
    <submittedName>
        <fullName evidence="2">Uncharacterized protein</fullName>
    </submittedName>
</protein>